<accession>A0A6I4SPU7</accession>
<proteinExistence type="predicted"/>
<comment type="caution">
    <text evidence="1">The sequence shown here is derived from an EMBL/GenBank/DDBJ whole genome shotgun (WGS) entry which is preliminary data.</text>
</comment>
<keyword evidence="2" id="KW-1185">Reference proteome</keyword>
<sequence length="95" mass="10418">MTDSIRDLLGSIPDVEYRQRRRILNFRDVATFRAHKTGGPNARSLLWMASEAATAHVFSNCDLRTLEAVADLCGDLIGLAERAKELEADDGLAGT</sequence>
<protein>
    <submittedName>
        <fullName evidence="1">Uncharacterized protein</fullName>
    </submittedName>
</protein>
<dbReference type="AlphaFoldDB" id="A0A6I4SPU7"/>
<organism evidence="1 2">
    <name type="scientific">Pontixanthobacter gangjinensis</name>
    <dbReference type="NCBI Taxonomy" id="1028742"/>
    <lineage>
        <taxon>Bacteria</taxon>
        <taxon>Pseudomonadati</taxon>
        <taxon>Pseudomonadota</taxon>
        <taxon>Alphaproteobacteria</taxon>
        <taxon>Sphingomonadales</taxon>
        <taxon>Erythrobacteraceae</taxon>
        <taxon>Pontixanthobacter</taxon>
    </lineage>
</organism>
<evidence type="ECO:0000313" key="1">
    <source>
        <dbReference type="EMBL" id="MXO57180.1"/>
    </source>
</evidence>
<gene>
    <name evidence="1" type="ORF">GRI36_09825</name>
</gene>
<dbReference type="RefSeq" id="WP_160598299.1">
    <property type="nucleotide sequence ID" value="NZ_WTYS01000001.1"/>
</dbReference>
<evidence type="ECO:0000313" key="2">
    <source>
        <dbReference type="Proteomes" id="UP000468943"/>
    </source>
</evidence>
<dbReference type="EMBL" id="WTYS01000001">
    <property type="protein sequence ID" value="MXO57180.1"/>
    <property type="molecule type" value="Genomic_DNA"/>
</dbReference>
<dbReference type="Proteomes" id="UP000468943">
    <property type="component" value="Unassembled WGS sequence"/>
</dbReference>
<reference evidence="1 2" key="1">
    <citation type="submission" date="2019-12" db="EMBL/GenBank/DDBJ databases">
        <title>Genomic-based taxomic classification of the family Erythrobacteraceae.</title>
        <authorList>
            <person name="Xu L."/>
        </authorList>
    </citation>
    <scope>NUCLEOTIDE SEQUENCE [LARGE SCALE GENOMIC DNA]</scope>
    <source>
        <strain evidence="1 2">JCM 17802</strain>
    </source>
</reference>
<name>A0A6I4SPU7_9SPHN</name>